<dbReference type="Proteomes" id="UP000008805">
    <property type="component" value="Chromosome"/>
</dbReference>
<reference evidence="1 2" key="1">
    <citation type="submission" date="2010-03" db="EMBL/GenBank/DDBJ databases">
        <title>The genome sequence of Gordonibacter pamelaeae 7-10-1-bT.</title>
        <authorList>
            <consortium name="metaHIT consortium -- http://www.metahit.eu/"/>
            <person name="Pajon A."/>
            <person name="Turner K."/>
            <person name="Parkhill J."/>
            <person name="Timmis K."/>
            <person name="Oxley A."/>
            <person name="Wurdemann D."/>
        </authorList>
    </citation>
    <scope>NUCLEOTIDE SEQUENCE [LARGE SCALE GENOMIC DNA]</scope>
    <source>
        <strain evidence="2">7-10-1-b</strain>
    </source>
</reference>
<keyword evidence="2" id="KW-1185">Reference proteome</keyword>
<sequence length="84" mass="9367">MPESLRDTLDNRPAGGTTWCFDVSKLSQTSLQRLGRVAPGRIVPLLAEIDQMTRSNPSLETPEDMQWHAEELLHILADADGIPR</sequence>
<proteinExistence type="predicted"/>
<dbReference type="HOGENOM" id="CLU_2522871_0_0_11"/>
<evidence type="ECO:0000313" key="2">
    <source>
        <dbReference type="Proteomes" id="UP000008805"/>
    </source>
</evidence>
<protein>
    <submittedName>
        <fullName evidence="1">Uncharacterized protein</fullName>
    </submittedName>
</protein>
<accession>D6E9B8</accession>
<reference evidence="1 2" key="2">
    <citation type="submission" date="2010-03" db="EMBL/GenBank/DDBJ databases">
        <authorList>
            <person name="Pajon A."/>
        </authorList>
    </citation>
    <scope>NUCLEOTIDE SEQUENCE [LARGE SCALE GENOMIC DNA]</scope>
    <source>
        <strain evidence="2">7-10-1-b</strain>
    </source>
</reference>
<dbReference type="PATRIC" id="fig|657308.3.peg.1459"/>
<organism evidence="1 2">
    <name type="scientific">Gordonibacter pamelaeae 7-10-1-b</name>
    <dbReference type="NCBI Taxonomy" id="657308"/>
    <lineage>
        <taxon>Bacteria</taxon>
        <taxon>Bacillati</taxon>
        <taxon>Actinomycetota</taxon>
        <taxon>Coriobacteriia</taxon>
        <taxon>Eggerthellales</taxon>
        <taxon>Eggerthellaceae</taxon>
        <taxon>Gordonibacter</taxon>
    </lineage>
</organism>
<name>D6E9B8_9ACTN</name>
<dbReference type="EMBL" id="FP929047">
    <property type="protein sequence ID" value="CBL04315.1"/>
    <property type="molecule type" value="Genomic_DNA"/>
</dbReference>
<gene>
    <name evidence="1" type="ORF">GPA_19140</name>
</gene>
<dbReference type="AlphaFoldDB" id="D6E9B8"/>
<dbReference type="KEGG" id="gpa:GPA_19140"/>
<evidence type="ECO:0000313" key="1">
    <source>
        <dbReference type="EMBL" id="CBL04315.1"/>
    </source>
</evidence>